<dbReference type="RefSeq" id="WP_138399161.1">
    <property type="nucleotide sequence ID" value="NZ_JBAFVI010000002.1"/>
</dbReference>
<name>A0A6C1KF34_XANAU</name>
<accession>A0A6C1KF34</accession>
<feature type="transmembrane region" description="Helical" evidence="1">
    <location>
        <begin position="53"/>
        <end position="71"/>
    </location>
</feature>
<dbReference type="OrthoDB" id="7356530at2"/>
<proteinExistence type="predicted"/>
<keyword evidence="1" id="KW-0812">Transmembrane</keyword>
<keyword evidence="1" id="KW-1133">Transmembrane helix</keyword>
<protein>
    <recommendedName>
        <fullName evidence="4">Copper resistance protein D domain-containing protein</fullName>
    </recommendedName>
</protein>
<evidence type="ECO:0008006" key="4">
    <source>
        <dbReference type="Google" id="ProtNLM"/>
    </source>
</evidence>
<feature type="transmembrane region" description="Helical" evidence="1">
    <location>
        <begin position="12"/>
        <end position="33"/>
    </location>
</feature>
<gene>
    <name evidence="2" type="ORF">FBQ73_09000</name>
</gene>
<evidence type="ECO:0000313" key="2">
    <source>
        <dbReference type="EMBL" id="TLX42800.1"/>
    </source>
</evidence>
<organism evidence="2 3">
    <name type="scientific">Xanthobacter autotrophicus</name>
    <dbReference type="NCBI Taxonomy" id="280"/>
    <lineage>
        <taxon>Bacteria</taxon>
        <taxon>Pseudomonadati</taxon>
        <taxon>Pseudomonadota</taxon>
        <taxon>Alphaproteobacteria</taxon>
        <taxon>Hyphomicrobiales</taxon>
        <taxon>Xanthobacteraceae</taxon>
        <taxon>Xanthobacter</taxon>
    </lineage>
</organism>
<dbReference type="GeneID" id="95773587"/>
<comment type="caution">
    <text evidence="2">The sequence shown here is derived from an EMBL/GenBank/DDBJ whole genome shotgun (WGS) entry which is preliminary data.</text>
</comment>
<reference evidence="2 3" key="1">
    <citation type="submission" date="2019-05" db="EMBL/GenBank/DDBJ databases">
        <authorList>
            <person name="Zhou X."/>
        </authorList>
    </citation>
    <scope>NUCLEOTIDE SEQUENCE [LARGE SCALE GENOMIC DNA]</scope>
    <source>
        <strain evidence="2 3">DSM 432</strain>
    </source>
</reference>
<evidence type="ECO:0000313" key="3">
    <source>
        <dbReference type="Proteomes" id="UP000305131"/>
    </source>
</evidence>
<dbReference type="AlphaFoldDB" id="A0A6C1KF34"/>
<evidence type="ECO:0000256" key="1">
    <source>
        <dbReference type="SAM" id="Phobius"/>
    </source>
</evidence>
<feature type="transmembrane region" description="Helical" evidence="1">
    <location>
        <begin position="83"/>
        <end position="104"/>
    </location>
</feature>
<feature type="transmembrane region" description="Helical" evidence="1">
    <location>
        <begin position="132"/>
        <end position="153"/>
    </location>
</feature>
<dbReference type="EMBL" id="VAUP01000022">
    <property type="protein sequence ID" value="TLX42800.1"/>
    <property type="molecule type" value="Genomic_DNA"/>
</dbReference>
<sequence>MDDVTLARALHVLALVHWIGGVSFVTLVILPLARRAGAEGAELFARVERRFSAQVRISIPLAGLAGFWMTWRLDLWDRFASAAFWWMGAMVALWLVFMGAVFVVEPLLKRRLEAAARATPDRVLGRALRIHLVLLALAAATLFGATAGAHGLFFL</sequence>
<dbReference type="Proteomes" id="UP000305131">
    <property type="component" value="Unassembled WGS sequence"/>
</dbReference>
<keyword evidence="1" id="KW-0472">Membrane</keyword>